<dbReference type="InterPro" id="IPR007115">
    <property type="entry name" value="6-PTP_synth/QueD"/>
</dbReference>
<protein>
    <submittedName>
        <fullName evidence="1">PTPS-pyruvoyl tetrahydropterin synthase (PTPS)</fullName>
    </submittedName>
</protein>
<name>A0A8S5UCU2_9CAUD</name>
<dbReference type="SUPFAM" id="SSF55620">
    <property type="entry name" value="Tetrahydrobiopterin biosynthesis enzymes-like"/>
    <property type="match status" value="1"/>
</dbReference>
<dbReference type="Pfam" id="PF01242">
    <property type="entry name" value="PTPS"/>
    <property type="match status" value="1"/>
</dbReference>
<dbReference type="EMBL" id="BK016063">
    <property type="protein sequence ID" value="DAF92252.1"/>
    <property type="molecule type" value="Genomic_DNA"/>
</dbReference>
<proteinExistence type="predicted"/>
<sequence>MLSTTISTTVDFEFAYLMKLKGKPILNSHRYTMVATVGSSDIKDGIIIDYDELKDVLLSSVPDKTFVASMVNSDKELNVAKALQDYGVPIKIVSFELCTERLAELFANTIQSKLDEYHLGYVLLSLILQENSSSSVNWQNQKSNL</sequence>
<organism evidence="1">
    <name type="scientific">Siphoviridae sp. ctgN495</name>
    <dbReference type="NCBI Taxonomy" id="2825608"/>
    <lineage>
        <taxon>Viruses</taxon>
        <taxon>Duplodnaviria</taxon>
        <taxon>Heunggongvirae</taxon>
        <taxon>Uroviricota</taxon>
        <taxon>Caudoviricetes</taxon>
    </lineage>
</organism>
<dbReference type="Gene3D" id="3.30.479.10">
    <property type="entry name" value="6-pyruvoyl tetrahydropterin synthase/QueD"/>
    <property type="match status" value="1"/>
</dbReference>
<evidence type="ECO:0000313" key="1">
    <source>
        <dbReference type="EMBL" id="DAF92252.1"/>
    </source>
</evidence>
<reference evidence="1" key="1">
    <citation type="journal article" date="2021" name="Proc. Natl. Acad. Sci. U.S.A.">
        <title>A Catalog of Tens of Thousands of Viruses from Human Metagenomes Reveals Hidden Associations with Chronic Diseases.</title>
        <authorList>
            <person name="Tisza M.J."/>
            <person name="Buck C.B."/>
        </authorList>
    </citation>
    <scope>NUCLEOTIDE SEQUENCE</scope>
    <source>
        <strain evidence="1">CtgN495</strain>
    </source>
</reference>
<accession>A0A8S5UCU2</accession>
<dbReference type="InterPro" id="IPR038418">
    <property type="entry name" value="6-PTP_synth/QueD_sf"/>
</dbReference>